<evidence type="ECO:0000256" key="1">
    <source>
        <dbReference type="SAM" id="SignalP"/>
    </source>
</evidence>
<evidence type="ECO:0000313" key="3">
    <source>
        <dbReference type="Proteomes" id="UP001271792"/>
    </source>
</evidence>
<dbReference type="EMBL" id="JAXAVV010000031">
    <property type="protein sequence ID" value="MDX8055691.1"/>
    <property type="molecule type" value="Genomic_DNA"/>
</dbReference>
<evidence type="ECO:0000313" key="2">
    <source>
        <dbReference type="EMBL" id="MDX8055691.1"/>
    </source>
</evidence>
<dbReference type="InterPro" id="IPR006311">
    <property type="entry name" value="TAT_signal"/>
</dbReference>
<comment type="caution">
    <text evidence="2">The sequence shown here is derived from an EMBL/GenBank/DDBJ whole genome shotgun (WGS) entry which is preliminary data.</text>
</comment>
<reference evidence="2 3" key="2">
    <citation type="submission" date="2023-11" db="EMBL/GenBank/DDBJ databases">
        <authorList>
            <person name="Lara A.C."/>
            <person name="Chronakova A."/>
        </authorList>
    </citation>
    <scope>NUCLEOTIDE SEQUENCE [LARGE SCALE GENOMIC DNA]</scope>
    <source>
        <strain evidence="2 3">BCCO 10_0798</strain>
    </source>
</reference>
<sequence>MTKLHTSSRRQQLAKLASVTLIAAAAAIGTVALPATANAAGDTYVRVPTSGNNSKGWHEAWNLCRRETTYTTHSVHYVKDDRDLGGAWWNCDPQP</sequence>
<organism evidence="2 3">
    <name type="scientific">Lentzea kristufekii</name>
    <dbReference type="NCBI Taxonomy" id="3095430"/>
    <lineage>
        <taxon>Bacteria</taxon>
        <taxon>Bacillati</taxon>
        <taxon>Actinomycetota</taxon>
        <taxon>Actinomycetes</taxon>
        <taxon>Pseudonocardiales</taxon>
        <taxon>Pseudonocardiaceae</taxon>
        <taxon>Lentzea</taxon>
    </lineage>
</organism>
<name>A0ABU4U5A0_9PSEU</name>
<keyword evidence="3" id="KW-1185">Reference proteome</keyword>
<feature type="signal peptide" evidence="1">
    <location>
        <begin position="1"/>
        <end position="39"/>
    </location>
</feature>
<protein>
    <submittedName>
        <fullName evidence="2">Uncharacterized protein</fullName>
    </submittedName>
</protein>
<reference evidence="2 3" key="1">
    <citation type="submission" date="2023-11" db="EMBL/GenBank/DDBJ databases">
        <title>Lentzea sokolovensis, sp. nov., Lentzea kristufkii, sp. nov., and Lentzea miocenensis, sp. nov., rare actinobacteria from Sokolov Coal Basin, Miocene lacustrine sediment, Czech Republic.</title>
        <authorList>
            <person name="Lara A."/>
            <person name="Kotroba L."/>
            <person name="Nouioui I."/>
            <person name="Neumann-Schaal M."/>
            <person name="Mast Y."/>
            <person name="Chronakova A."/>
        </authorList>
    </citation>
    <scope>NUCLEOTIDE SEQUENCE [LARGE SCALE GENOMIC DNA]</scope>
    <source>
        <strain evidence="2 3">BCCO 10_0798</strain>
    </source>
</reference>
<accession>A0ABU4U5A0</accession>
<keyword evidence="1" id="KW-0732">Signal</keyword>
<dbReference type="RefSeq" id="WP_319989415.1">
    <property type="nucleotide sequence ID" value="NZ_JAXAVV010000031.1"/>
</dbReference>
<dbReference type="PROSITE" id="PS51318">
    <property type="entry name" value="TAT"/>
    <property type="match status" value="1"/>
</dbReference>
<feature type="chain" id="PRO_5046433276" evidence="1">
    <location>
        <begin position="40"/>
        <end position="95"/>
    </location>
</feature>
<gene>
    <name evidence="2" type="ORF">SK571_40480</name>
</gene>
<proteinExistence type="predicted"/>
<dbReference type="Proteomes" id="UP001271792">
    <property type="component" value="Unassembled WGS sequence"/>
</dbReference>